<reference evidence="5" key="2">
    <citation type="submission" date="2017-12" db="EMBL/GenBank/DDBJ databases">
        <title>FDA dAtabase for Regulatory Grade micrObial Sequences (FDA-ARGOS): Supporting development and validation of Infectious Disease Dx tests.</title>
        <authorList>
            <person name="Campos J."/>
            <person name="Goldberg B."/>
            <person name="Tallon L."/>
            <person name="Sadzewicz L."/>
            <person name="Sengamalay N."/>
            <person name="Ott S."/>
            <person name="Godinez A."/>
            <person name="Nagaraj S."/>
            <person name="Vavikolanu K."/>
            <person name="Vyas G."/>
            <person name="Nadendla S."/>
            <person name="Aluvathingal J."/>
            <person name="Geyer C."/>
            <person name="Nandy P."/>
            <person name="Hobson J."/>
            <person name="Sichtig H."/>
        </authorList>
    </citation>
    <scope>NUCLEOTIDE SEQUENCE</scope>
    <source>
        <strain evidence="5">FDAARGOS_289</strain>
    </source>
</reference>
<dbReference type="PIRSF" id="PIRSF005303">
    <property type="entry name" value="Thiam_monoph_kin"/>
    <property type="match status" value="1"/>
</dbReference>
<feature type="binding site" evidence="2">
    <location>
        <position position="218"/>
    </location>
    <ligand>
        <name>ATP</name>
        <dbReference type="ChEBI" id="CHEBI:30616"/>
    </ligand>
</feature>
<dbReference type="RefSeq" id="WP_066627736.1">
    <property type="nucleotide sequence ID" value="NZ_CP022048.2"/>
</dbReference>
<evidence type="ECO:0000313" key="7">
    <source>
        <dbReference type="Proteomes" id="UP000197050"/>
    </source>
</evidence>
<dbReference type="Gene3D" id="3.30.1330.10">
    <property type="entry name" value="PurM-like, N-terminal domain"/>
    <property type="match status" value="1"/>
</dbReference>
<feature type="binding site" evidence="2">
    <location>
        <position position="77"/>
    </location>
    <ligand>
        <name>Mg(2+)</name>
        <dbReference type="ChEBI" id="CHEBI:18420"/>
        <label>4</label>
    </ligand>
</feature>
<keyword evidence="8" id="KW-1185">Reference proteome</keyword>
<feature type="binding site" evidence="2">
    <location>
        <position position="125"/>
    </location>
    <ligand>
        <name>Mg(2+)</name>
        <dbReference type="ChEBI" id="CHEBI:18420"/>
        <label>1</label>
    </ligand>
</feature>
<dbReference type="GO" id="GO:0005524">
    <property type="term" value="F:ATP binding"/>
    <property type="evidence" value="ECO:0007669"/>
    <property type="project" value="UniProtKB-UniRule"/>
</dbReference>
<feature type="domain" description="PurM-like C-terminal" evidence="4">
    <location>
        <begin position="155"/>
        <end position="314"/>
    </location>
</feature>
<dbReference type="EC" id="2.7.4.16" evidence="2"/>
<dbReference type="GO" id="GO:0009030">
    <property type="term" value="F:thiamine-phosphate kinase activity"/>
    <property type="evidence" value="ECO:0007669"/>
    <property type="project" value="UniProtKB-UniRule"/>
</dbReference>
<comment type="catalytic activity">
    <reaction evidence="2">
        <text>thiamine phosphate + ATP = thiamine diphosphate + ADP</text>
        <dbReference type="Rhea" id="RHEA:15913"/>
        <dbReference type="ChEBI" id="CHEBI:30616"/>
        <dbReference type="ChEBI" id="CHEBI:37575"/>
        <dbReference type="ChEBI" id="CHEBI:58937"/>
        <dbReference type="ChEBI" id="CHEBI:456216"/>
        <dbReference type="EC" id="2.7.4.16"/>
    </reaction>
</comment>
<evidence type="ECO:0000259" key="4">
    <source>
        <dbReference type="Pfam" id="PF02769"/>
    </source>
</evidence>
<keyword evidence="2 5" id="KW-0418">Kinase</keyword>
<organism evidence="5 7">
    <name type="scientific">Brevundimonas vesicularis</name>
    <name type="common">Pseudomonas vesicularis</name>
    <dbReference type="NCBI Taxonomy" id="41276"/>
    <lineage>
        <taxon>Bacteria</taxon>
        <taxon>Pseudomonadati</taxon>
        <taxon>Pseudomonadota</taxon>
        <taxon>Alphaproteobacteria</taxon>
        <taxon>Caulobacterales</taxon>
        <taxon>Caulobacteraceae</taxon>
        <taxon>Brevundimonas</taxon>
    </lineage>
</organism>
<reference evidence="6" key="3">
    <citation type="submission" date="2022-06" db="EMBL/GenBank/DDBJ databases">
        <authorList>
            <person name="Hesketh-Best P.J."/>
            <person name="Koch M.J."/>
        </authorList>
    </citation>
    <scope>NUCLEOTIDE SEQUENCE</scope>
    <source>
        <strain evidence="6">PC206-O</strain>
    </source>
</reference>
<keyword evidence="2" id="KW-0547">Nucleotide-binding</keyword>
<feature type="binding site" evidence="2">
    <location>
        <position position="271"/>
    </location>
    <ligand>
        <name>substrate</name>
    </ligand>
</feature>
<keyword evidence="2" id="KW-0067">ATP-binding</keyword>
<dbReference type="EMBL" id="CP022048">
    <property type="protein sequence ID" value="ASE38022.1"/>
    <property type="molecule type" value="Genomic_DNA"/>
</dbReference>
<dbReference type="InterPro" id="IPR006283">
    <property type="entry name" value="ThiL-like"/>
</dbReference>
<feature type="binding site" evidence="2">
    <location>
        <position position="56"/>
    </location>
    <ligand>
        <name>substrate</name>
    </ligand>
</feature>
<dbReference type="GO" id="GO:0009229">
    <property type="term" value="P:thiamine diphosphate biosynthetic process"/>
    <property type="evidence" value="ECO:0007669"/>
    <property type="project" value="UniProtKB-UniRule"/>
</dbReference>
<evidence type="ECO:0000256" key="1">
    <source>
        <dbReference type="ARBA" id="ARBA00022977"/>
    </source>
</evidence>
<dbReference type="PANTHER" id="PTHR30270:SF0">
    <property type="entry name" value="THIAMINE-MONOPHOSPHATE KINASE"/>
    <property type="match status" value="1"/>
</dbReference>
<comment type="similarity">
    <text evidence="2">Belongs to the thiamine-monophosphate kinase family.</text>
</comment>
<feature type="binding site" evidence="2">
    <location>
        <position position="32"/>
    </location>
    <ligand>
        <name>Mg(2+)</name>
        <dbReference type="ChEBI" id="CHEBI:18420"/>
        <label>3</label>
    </ligand>
</feature>
<dbReference type="Pfam" id="PF02769">
    <property type="entry name" value="AIRS_C"/>
    <property type="match status" value="1"/>
</dbReference>
<dbReference type="PANTHER" id="PTHR30270">
    <property type="entry name" value="THIAMINE-MONOPHOSPHATE KINASE"/>
    <property type="match status" value="1"/>
</dbReference>
<dbReference type="InterPro" id="IPR016188">
    <property type="entry name" value="PurM-like_N"/>
</dbReference>
<evidence type="ECO:0000259" key="3">
    <source>
        <dbReference type="Pfam" id="PF00586"/>
    </source>
</evidence>
<protein>
    <recommendedName>
        <fullName evidence="2">Thiamine-monophosphate kinase</fullName>
        <shortName evidence="2">TMP kinase</shortName>
        <shortName evidence="2">Thiamine-phosphate kinase</shortName>
        <ecNumber evidence="2">2.7.4.16</ecNumber>
    </recommendedName>
</protein>
<dbReference type="NCBIfam" id="TIGR01379">
    <property type="entry name" value="thiL"/>
    <property type="match status" value="1"/>
</dbReference>
<evidence type="ECO:0000313" key="8">
    <source>
        <dbReference type="Proteomes" id="UP001272940"/>
    </source>
</evidence>
<feature type="binding site" evidence="2">
    <location>
        <position position="49"/>
    </location>
    <ligand>
        <name>Mg(2+)</name>
        <dbReference type="ChEBI" id="CHEBI:18420"/>
        <label>1</label>
    </ligand>
</feature>
<dbReference type="Proteomes" id="UP000197050">
    <property type="component" value="Chromosome"/>
</dbReference>
<dbReference type="Pfam" id="PF00586">
    <property type="entry name" value="AIRS"/>
    <property type="match status" value="1"/>
</dbReference>
<dbReference type="CDD" id="cd02194">
    <property type="entry name" value="ThiL"/>
    <property type="match status" value="1"/>
</dbReference>
<feature type="binding site" evidence="2">
    <location>
        <position position="216"/>
    </location>
    <ligand>
        <name>Mg(2+)</name>
        <dbReference type="ChEBI" id="CHEBI:18420"/>
        <label>3</label>
    </ligand>
</feature>
<evidence type="ECO:0000313" key="5">
    <source>
        <dbReference type="EMBL" id="ASE38022.1"/>
    </source>
</evidence>
<keyword evidence="2 6" id="KW-0808">Transferase</keyword>
<feature type="binding site" evidence="2">
    <location>
        <position position="49"/>
    </location>
    <ligand>
        <name>Mg(2+)</name>
        <dbReference type="ChEBI" id="CHEBI:18420"/>
        <label>2</label>
    </ligand>
</feature>
<comment type="pathway">
    <text evidence="2">Cofactor biosynthesis; thiamine diphosphate biosynthesis; thiamine diphosphate from thiamine phosphate: step 1/1.</text>
</comment>
<feature type="binding site" evidence="2">
    <location>
        <begin position="124"/>
        <end position="125"/>
    </location>
    <ligand>
        <name>ATP</name>
        <dbReference type="ChEBI" id="CHEBI:30616"/>
    </ligand>
</feature>
<reference evidence="7" key="1">
    <citation type="submission" date="2017-06" db="EMBL/GenBank/DDBJ databases">
        <title>FDA dAtabase for Regulatory Grade micrObial Sequences (FDA-ARGOS): Supporting development and validation of Infectious Disease Dx tests.</title>
        <authorList>
            <person name="Minogue T."/>
            <person name="Wolcott M."/>
            <person name="Wasieloski L."/>
            <person name="Aguilar W."/>
            <person name="Moore D."/>
            <person name="Tallon L."/>
            <person name="Sadzewicz L."/>
            <person name="Sengamalay N."/>
            <person name="Ott S."/>
            <person name="Godinez A."/>
            <person name="Nagaraj S."/>
            <person name="Nadendla S."/>
            <person name="Geyer C."/>
            <person name="Sichtig H."/>
        </authorList>
    </citation>
    <scope>NUCLEOTIDE SEQUENCE [LARGE SCALE GENOMIC DNA]</scope>
    <source>
        <strain evidence="7">FDAARGOS_289</strain>
    </source>
</reference>
<dbReference type="SUPFAM" id="SSF55326">
    <property type="entry name" value="PurM N-terminal domain-like"/>
    <property type="match status" value="1"/>
</dbReference>
<reference evidence="6 8" key="4">
    <citation type="journal article" date="2023" name="FEMS Microbes">
        <title>Whole genomes of deep-sea sponge-associated bacteria exhibit high novel natural product potential.</title>
        <authorList>
            <person name="Hesketh-Best P.J."/>
            <person name="January G.G."/>
            <person name="Koch M.J."/>
            <person name="Warburton P.J."/>
            <person name="Howell K.L."/>
            <person name="Upton M."/>
        </authorList>
    </citation>
    <scope>NUCLEOTIDE SEQUENCE [LARGE SCALE GENOMIC DNA]</scope>
    <source>
        <strain evidence="6 8">PC206-O</strain>
    </source>
</reference>
<feature type="binding site" evidence="2">
    <location>
        <position position="47"/>
    </location>
    <ligand>
        <name>Mg(2+)</name>
        <dbReference type="ChEBI" id="CHEBI:18420"/>
        <label>4</label>
    </ligand>
</feature>
<evidence type="ECO:0000256" key="2">
    <source>
        <dbReference type="HAMAP-Rule" id="MF_02128"/>
    </source>
</evidence>
<dbReference type="AlphaFoldDB" id="A0A1Z3U437"/>
<dbReference type="UniPathway" id="UPA00060">
    <property type="reaction ID" value="UER00142"/>
</dbReference>
<accession>A0A1Z3U437</accession>
<dbReference type="GO" id="GO:0009228">
    <property type="term" value="P:thiamine biosynthetic process"/>
    <property type="evidence" value="ECO:0007669"/>
    <property type="project" value="UniProtKB-KW"/>
</dbReference>
<feature type="binding site" evidence="2">
    <location>
        <position position="77"/>
    </location>
    <ligand>
        <name>Mg(2+)</name>
        <dbReference type="ChEBI" id="CHEBI:18420"/>
        <label>3</label>
    </ligand>
</feature>
<sequence>MPALDVAGEFETIERLFKPLAHPEWGRGLADDVAALPSRPGYDLVLTKDAIVEGVHFLPDDPLDTVARKLLRVNLSDLAAKGAEAFGYLLACFWSERCGWPEREAFASGLAEDQARFGVHLLGGDTVRTPGPLSFSLTALGWAATGKTVSRAGAQVGDLVFVTGVIGDGLLGLKAAQEQLALAPERMEALISHYRMPTPRTDFADIVREFATASVDVSDGLAADLAHIAQASRVGVALNLNVLPLSAAAQAWFDDRVDPQLSLEDLASGGDDYEITFTAHPRHEDALRREAERRLVRLTRIGEVTAGQGLTVLYDGQPVPMARNGWTHG</sequence>
<comment type="function">
    <text evidence="2">Catalyzes the ATP-dependent phosphorylation of thiamine-monophosphate (TMP) to form thiamine-pyrophosphate (TPP), the active form of vitamin B1.</text>
</comment>
<name>A0A1Z3U437_BREVE</name>
<feature type="binding site" evidence="2">
    <location>
        <position position="151"/>
    </location>
    <ligand>
        <name>ATP</name>
        <dbReference type="ChEBI" id="CHEBI:30616"/>
    </ligand>
</feature>
<comment type="miscellaneous">
    <text evidence="2">Reaction mechanism of ThiL seems to utilize a direct, inline transfer of the gamma-phosphate of ATP to TMP rather than a phosphorylated enzyme intermediate.</text>
</comment>
<feature type="binding site" evidence="2">
    <location>
        <position position="219"/>
    </location>
    <ligand>
        <name>Mg(2+)</name>
        <dbReference type="ChEBI" id="CHEBI:18420"/>
        <label>5</label>
    </ligand>
</feature>
<dbReference type="HAMAP" id="MF_02128">
    <property type="entry name" value="TMP_kinase"/>
    <property type="match status" value="1"/>
</dbReference>
<proteinExistence type="inferred from homology"/>
<dbReference type="KEGG" id="bvc:CEP68_00035"/>
<dbReference type="Gene3D" id="3.90.650.10">
    <property type="entry name" value="PurM-like C-terminal domain"/>
    <property type="match status" value="1"/>
</dbReference>
<evidence type="ECO:0000313" key="6">
    <source>
        <dbReference type="EMBL" id="MDX2333905.1"/>
    </source>
</evidence>
<feature type="binding site" evidence="2">
    <location>
        <position position="326"/>
    </location>
    <ligand>
        <name>substrate</name>
    </ligand>
</feature>
<dbReference type="Proteomes" id="UP001272940">
    <property type="component" value="Unassembled WGS sequence"/>
</dbReference>
<dbReference type="InterPro" id="IPR036921">
    <property type="entry name" value="PurM-like_N_sf"/>
</dbReference>
<feature type="domain" description="PurM-like N-terminal" evidence="3">
    <location>
        <begin position="31"/>
        <end position="142"/>
    </location>
</feature>
<dbReference type="GO" id="GO:0000287">
    <property type="term" value="F:magnesium ion binding"/>
    <property type="evidence" value="ECO:0007669"/>
    <property type="project" value="UniProtKB-UniRule"/>
</dbReference>
<keyword evidence="1 2" id="KW-0784">Thiamine biosynthesis</keyword>
<comment type="caution">
    <text evidence="2">Lacks conserved residue(s) required for the propagation of feature annotation.</text>
</comment>
<dbReference type="InterPro" id="IPR036676">
    <property type="entry name" value="PurM-like_C_sf"/>
</dbReference>
<dbReference type="InterPro" id="IPR010918">
    <property type="entry name" value="PurM-like_C_dom"/>
</dbReference>
<dbReference type="GeneID" id="34016484"/>
<feature type="binding site" evidence="2">
    <location>
        <position position="77"/>
    </location>
    <ligand>
        <name>Mg(2+)</name>
        <dbReference type="ChEBI" id="CHEBI:18420"/>
        <label>2</label>
    </ligand>
</feature>
<keyword evidence="2" id="KW-0460">Magnesium</keyword>
<dbReference type="EMBL" id="JAMYEC010000001">
    <property type="protein sequence ID" value="MDX2333905.1"/>
    <property type="molecule type" value="Genomic_DNA"/>
</dbReference>
<feature type="binding site" evidence="2">
    <location>
        <position position="32"/>
    </location>
    <ligand>
        <name>Mg(2+)</name>
        <dbReference type="ChEBI" id="CHEBI:18420"/>
        <label>4</label>
    </ligand>
</feature>
<gene>
    <name evidence="2 5" type="primary">thiL</name>
    <name evidence="5" type="ORF">CEP68_00035</name>
    <name evidence="6" type="ORF">NJD11_02985</name>
</gene>
<dbReference type="SUPFAM" id="SSF56042">
    <property type="entry name" value="PurM C-terminal domain-like"/>
    <property type="match status" value="1"/>
</dbReference>
<keyword evidence="2" id="KW-0479">Metal-binding</keyword>